<keyword evidence="7" id="KW-0378">Hydrolase</keyword>
<dbReference type="CDD" id="cd03425">
    <property type="entry name" value="NUDIX_MutT_NudA_like"/>
    <property type="match status" value="1"/>
</dbReference>
<feature type="binding site" evidence="13">
    <location>
        <position position="44"/>
    </location>
    <ligand>
        <name>Mg(2+)</name>
        <dbReference type="ChEBI" id="CHEBI:18420"/>
    </ligand>
</feature>
<dbReference type="EMBL" id="LMTZ01000115">
    <property type="protein sequence ID" value="KST64948.1"/>
    <property type="molecule type" value="Genomic_DNA"/>
</dbReference>
<comment type="cofactor">
    <cofactor evidence="1 13">
        <name>Mg(2+)</name>
        <dbReference type="ChEBI" id="CHEBI:18420"/>
    </cofactor>
</comment>
<dbReference type="InterPro" id="IPR015797">
    <property type="entry name" value="NUDIX_hydrolase-like_dom_sf"/>
</dbReference>
<dbReference type="GO" id="GO:0008413">
    <property type="term" value="F:8-oxo-7,8-dihydroguanosine triphosphate pyrophosphatase activity"/>
    <property type="evidence" value="ECO:0007669"/>
    <property type="project" value="InterPro"/>
</dbReference>
<dbReference type="GO" id="GO:0006281">
    <property type="term" value="P:DNA repair"/>
    <property type="evidence" value="ECO:0007669"/>
    <property type="project" value="UniProtKB-KW"/>
</dbReference>
<dbReference type="NCBIfam" id="TIGR00586">
    <property type="entry name" value="mutt"/>
    <property type="match status" value="1"/>
</dbReference>
<feature type="binding site" evidence="12">
    <location>
        <position position="30"/>
    </location>
    <ligand>
        <name>8-oxo-dGTP</name>
        <dbReference type="ChEBI" id="CHEBI:77896"/>
    </ligand>
</feature>
<feature type="binding site" evidence="12">
    <location>
        <begin position="41"/>
        <end position="44"/>
    </location>
    <ligand>
        <name>8-oxo-dGTP</name>
        <dbReference type="ChEBI" id="CHEBI:77896"/>
    </ligand>
</feature>
<evidence type="ECO:0000256" key="4">
    <source>
        <dbReference type="ARBA" id="ARBA00022705"/>
    </source>
</evidence>
<evidence type="ECO:0000256" key="1">
    <source>
        <dbReference type="ARBA" id="ARBA00001946"/>
    </source>
</evidence>
<dbReference type="GO" id="GO:0006260">
    <property type="term" value="P:DNA replication"/>
    <property type="evidence" value="ECO:0007669"/>
    <property type="project" value="UniProtKB-KW"/>
</dbReference>
<dbReference type="InterPro" id="IPR000086">
    <property type="entry name" value="NUDIX_hydrolase_dom"/>
</dbReference>
<protein>
    <recommendedName>
        <fullName evidence="11">8-oxo-dGTP diphosphatase</fullName>
        <ecNumber evidence="11">3.6.1.55</ecNumber>
    </recommendedName>
</protein>
<dbReference type="Gene3D" id="3.90.79.10">
    <property type="entry name" value="Nucleoside Triphosphate Pyrophosphohydrolase"/>
    <property type="match status" value="1"/>
</dbReference>
<evidence type="ECO:0000256" key="13">
    <source>
        <dbReference type="PIRSR" id="PIRSR603561-2"/>
    </source>
</evidence>
<evidence type="ECO:0000256" key="3">
    <source>
        <dbReference type="ARBA" id="ARBA00022457"/>
    </source>
</evidence>
<dbReference type="InterPro" id="IPR029119">
    <property type="entry name" value="MutY_C"/>
</dbReference>
<evidence type="ECO:0000313" key="16">
    <source>
        <dbReference type="EMBL" id="KST65003.1"/>
    </source>
</evidence>
<keyword evidence="9" id="KW-0234">DNA repair</keyword>
<evidence type="ECO:0000313" key="15">
    <source>
        <dbReference type="EMBL" id="KST64948.1"/>
    </source>
</evidence>
<dbReference type="InterPro" id="IPR003561">
    <property type="entry name" value="Mutator_MutT"/>
</dbReference>
<evidence type="ECO:0000256" key="10">
    <source>
        <dbReference type="ARBA" id="ARBA00035861"/>
    </source>
</evidence>
<dbReference type="AlphaFoldDB" id="A0A0V7ZKL8"/>
<evidence type="ECO:0000256" key="12">
    <source>
        <dbReference type="PIRSR" id="PIRSR603561-1"/>
    </source>
</evidence>
<dbReference type="InterPro" id="IPR020476">
    <property type="entry name" value="Nudix_hydrolase"/>
</dbReference>
<evidence type="ECO:0000313" key="17">
    <source>
        <dbReference type="Proteomes" id="UP000053372"/>
    </source>
</evidence>
<dbReference type="EC" id="3.6.1.55" evidence="11"/>
<dbReference type="PANTHER" id="PTHR47707">
    <property type="entry name" value="8-OXO-DGTP DIPHOSPHATASE"/>
    <property type="match status" value="1"/>
</dbReference>
<evidence type="ECO:0000256" key="9">
    <source>
        <dbReference type="ARBA" id="ARBA00023204"/>
    </source>
</evidence>
<dbReference type="GO" id="GO:0044715">
    <property type="term" value="F:8-oxo-dGDP phosphatase activity"/>
    <property type="evidence" value="ECO:0007669"/>
    <property type="project" value="TreeGrafter"/>
</dbReference>
<keyword evidence="5 13" id="KW-0479">Metal-binding</keyword>
<dbReference type="InterPro" id="IPR020084">
    <property type="entry name" value="NUDIX_hydrolase_CS"/>
</dbReference>
<comment type="caution">
    <text evidence="16">The sequence shown here is derived from an EMBL/GenBank/DDBJ whole genome shotgun (WGS) entry which is preliminary data.</text>
</comment>
<dbReference type="GO" id="GO:0046872">
    <property type="term" value="F:metal ion binding"/>
    <property type="evidence" value="ECO:0007669"/>
    <property type="project" value="UniProtKB-KW"/>
</dbReference>
<dbReference type="InterPro" id="IPR047127">
    <property type="entry name" value="MutT-like"/>
</dbReference>
<evidence type="ECO:0000256" key="5">
    <source>
        <dbReference type="ARBA" id="ARBA00022723"/>
    </source>
</evidence>
<dbReference type="OrthoDB" id="9802365at2"/>
<evidence type="ECO:0000256" key="11">
    <source>
        <dbReference type="ARBA" id="ARBA00038905"/>
    </source>
</evidence>
<dbReference type="Pfam" id="PF14815">
    <property type="entry name" value="NUDIX_4"/>
    <property type="match status" value="1"/>
</dbReference>
<name>A0A0V7ZKL8_9CYAN</name>
<dbReference type="Proteomes" id="UP000053372">
    <property type="component" value="Unassembled WGS sequence"/>
</dbReference>
<evidence type="ECO:0000259" key="14">
    <source>
        <dbReference type="PROSITE" id="PS51462"/>
    </source>
</evidence>
<comment type="similarity">
    <text evidence="2">Belongs to the Nudix hydrolase family.</text>
</comment>
<dbReference type="EMBL" id="LMTZ01000114">
    <property type="protein sequence ID" value="KST65003.1"/>
    <property type="molecule type" value="Genomic_DNA"/>
</dbReference>
<feature type="binding site" evidence="12">
    <location>
        <position position="126"/>
    </location>
    <ligand>
        <name>8-oxo-dGTP</name>
        <dbReference type="ChEBI" id="CHEBI:77896"/>
    </ligand>
</feature>
<keyword evidence="3" id="KW-0515">Mutator protein</keyword>
<accession>A0A0V7ZKL8</accession>
<evidence type="ECO:0000256" key="7">
    <source>
        <dbReference type="ARBA" id="ARBA00022801"/>
    </source>
</evidence>
<keyword evidence="17" id="KW-1185">Reference proteome</keyword>
<evidence type="ECO:0000256" key="8">
    <source>
        <dbReference type="ARBA" id="ARBA00022842"/>
    </source>
</evidence>
<dbReference type="PROSITE" id="PS00893">
    <property type="entry name" value="NUDIX_BOX"/>
    <property type="match status" value="1"/>
</dbReference>
<feature type="domain" description="Nudix hydrolase" evidence="14">
    <location>
        <begin position="8"/>
        <end position="137"/>
    </location>
</feature>
<dbReference type="SUPFAM" id="SSF55811">
    <property type="entry name" value="Nudix"/>
    <property type="match status" value="1"/>
</dbReference>
<dbReference type="RefSeq" id="WP_027842169.1">
    <property type="nucleotide sequence ID" value="NZ_LMTZ01000114.1"/>
</dbReference>
<keyword evidence="4" id="KW-0235">DNA replication</keyword>
<comment type="catalytic activity">
    <reaction evidence="10">
        <text>8-oxo-dGTP + H2O = 8-oxo-dGMP + diphosphate + H(+)</text>
        <dbReference type="Rhea" id="RHEA:31575"/>
        <dbReference type="ChEBI" id="CHEBI:15377"/>
        <dbReference type="ChEBI" id="CHEBI:15378"/>
        <dbReference type="ChEBI" id="CHEBI:33019"/>
        <dbReference type="ChEBI" id="CHEBI:63224"/>
        <dbReference type="ChEBI" id="CHEBI:77896"/>
        <dbReference type="EC" id="3.6.1.55"/>
    </reaction>
</comment>
<gene>
    <name evidence="15" type="ORF">BC008_19245</name>
    <name evidence="16" type="ORF">BC008_19560</name>
</gene>
<dbReference type="GO" id="GO:0044716">
    <property type="term" value="F:8-oxo-GDP phosphatase activity"/>
    <property type="evidence" value="ECO:0007669"/>
    <property type="project" value="TreeGrafter"/>
</dbReference>
<dbReference type="GO" id="GO:0035539">
    <property type="term" value="F:8-oxo-7,8-dihydrodeoxyguanosine triphosphate pyrophosphatase activity"/>
    <property type="evidence" value="ECO:0007669"/>
    <property type="project" value="UniProtKB-EC"/>
</dbReference>
<sequence>MNQTSSTPPHKIIGAAVIWSEQGQILIDRRPLGGEMGGLWEFPGGKIEPGESIEECIKREIQEELGMVIAVGEHLTTIDHTYSNLRITLTAHHCQHLSGEPQTIECDEIRWVWVNELENFTFPPANTEIIEAIKKSSKQPLLDRSKQQ</sequence>
<dbReference type="PRINTS" id="PR00502">
    <property type="entry name" value="NUDIXFAMILY"/>
</dbReference>
<keyword evidence="6" id="KW-0227">DNA damage</keyword>
<reference evidence="16 17" key="1">
    <citation type="journal article" date="2015" name="Genome Announc.">
        <title>Draft Genome of the Euendolithic (true boring) Cyanobacterium Mastigocoleus testarum strain BC008.</title>
        <authorList>
            <person name="Guida B.S."/>
            <person name="Garcia-Pichel F."/>
        </authorList>
    </citation>
    <scope>NUCLEOTIDE SEQUENCE [LARGE SCALE GENOMIC DNA]</scope>
    <source>
        <strain evidence="16 17">BC008</strain>
    </source>
</reference>
<evidence type="ECO:0000256" key="6">
    <source>
        <dbReference type="ARBA" id="ARBA00022763"/>
    </source>
</evidence>
<feature type="binding site" evidence="13">
    <location>
        <position position="64"/>
    </location>
    <ligand>
        <name>Mg(2+)</name>
        <dbReference type="ChEBI" id="CHEBI:18420"/>
    </ligand>
</feature>
<keyword evidence="8 13" id="KW-0460">Magnesium</keyword>
<dbReference type="PROSITE" id="PS51462">
    <property type="entry name" value="NUDIX"/>
    <property type="match status" value="1"/>
</dbReference>
<evidence type="ECO:0000256" key="2">
    <source>
        <dbReference type="ARBA" id="ARBA00005582"/>
    </source>
</evidence>
<organism evidence="16 17">
    <name type="scientific">Mastigocoleus testarum BC008</name>
    <dbReference type="NCBI Taxonomy" id="371196"/>
    <lineage>
        <taxon>Bacteria</taxon>
        <taxon>Bacillati</taxon>
        <taxon>Cyanobacteriota</taxon>
        <taxon>Cyanophyceae</taxon>
        <taxon>Nostocales</taxon>
        <taxon>Hapalosiphonaceae</taxon>
        <taxon>Mastigocoleus</taxon>
    </lineage>
</organism>
<dbReference type="PANTHER" id="PTHR47707:SF1">
    <property type="entry name" value="NUDIX HYDROLASE FAMILY PROTEIN"/>
    <property type="match status" value="1"/>
</dbReference>
<proteinExistence type="inferred from homology"/>